<feature type="active site" description="Charge relay system" evidence="2">
    <location>
        <position position="135"/>
    </location>
</feature>
<proteinExistence type="inferred from homology"/>
<dbReference type="PANTHER" id="PTHR10794:SF94">
    <property type="entry name" value="ESTERASE YHET-RELATED"/>
    <property type="match status" value="1"/>
</dbReference>
<organism evidence="4 5">
    <name type="scientific">Desulfocicer vacuolatum DSM 3385</name>
    <dbReference type="NCBI Taxonomy" id="1121400"/>
    <lineage>
        <taxon>Bacteria</taxon>
        <taxon>Pseudomonadati</taxon>
        <taxon>Thermodesulfobacteriota</taxon>
        <taxon>Desulfobacteria</taxon>
        <taxon>Desulfobacterales</taxon>
        <taxon>Desulfobacteraceae</taxon>
        <taxon>Desulfocicer</taxon>
    </lineage>
</organism>
<dbReference type="InterPro" id="IPR029058">
    <property type="entry name" value="AB_hydrolase_fold"/>
</dbReference>
<dbReference type="EMBL" id="FWXY01000013">
    <property type="protein sequence ID" value="SMC88791.1"/>
    <property type="molecule type" value="Genomic_DNA"/>
</dbReference>
<dbReference type="STRING" id="1121400.SAMN02746065_113119"/>
<dbReference type="InterPro" id="IPR012020">
    <property type="entry name" value="ABHD4"/>
</dbReference>
<dbReference type="Proteomes" id="UP000192418">
    <property type="component" value="Unassembled WGS sequence"/>
</dbReference>
<keyword evidence="5" id="KW-1185">Reference proteome</keyword>
<dbReference type="PANTHER" id="PTHR10794">
    <property type="entry name" value="ABHYDROLASE DOMAIN-CONTAINING PROTEIN"/>
    <property type="match status" value="1"/>
</dbReference>
<dbReference type="Gene3D" id="3.40.50.1820">
    <property type="entry name" value="alpha/beta hydrolase"/>
    <property type="match status" value="1"/>
</dbReference>
<feature type="domain" description="AB hydrolase-1" evidence="3">
    <location>
        <begin position="56"/>
        <end position="292"/>
    </location>
</feature>
<dbReference type="SUPFAM" id="SSF53474">
    <property type="entry name" value="alpha/beta-Hydrolases"/>
    <property type="match status" value="1"/>
</dbReference>
<reference evidence="4 5" key="1">
    <citation type="submission" date="2017-04" db="EMBL/GenBank/DDBJ databases">
        <authorList>
            <person name="Afonso C.L."/>
            <person name="Miller P.J."/>
            <person name="Scott M.A."/>
            <person name="Spackman E."/>
            <person name="Goraichik I."/>
            <person name="Dimitrov K.M."/>
            <person name="Suarez D.L."/>
            <person name="Swayne D.E."/>
        </authorList>
    </citation>
    <scope>NUCLEOTIDE SEQUENCE [LARGE SCALE GENOMIC DNA]</scope>
    <source>
        <strain evidence="4 5">DSM 3385</strain>
    </source>
</reference>
<feature type="active site" description="Charge relay system" evidence="2">
    <location>
        <position position="289"/>
    </location>
</feature>
<name>A0A1W2CU96_9BACT</name>
<accession>A0A1W2CU96</accession>
<evidence type="ECO:0000313" key="4">
    <source>
        <dbReference type="EMBL" id="SMC88791.1"/>
    </source>
</evidence>
<evidence type="ECO:0000256" key="2">
    <source>
        <dbReference type="PIRSR" id="PIRSR005211-1"/>
    </source>
</evidence>
<protein>
    <recommendedName>
        <fullName evidence="3">AB hydrolase-1 domain-containing protein</fullName>
    </recommendedName>
</protein>
<evidence type="ECO:0000256" key="1">
    <source>
        <dbReference type="ARBA" id="ARBA00010884"/>
    </source>
</evidence>
<dbReference type="InterPro" id="IPR050960">
    <property type="entry name" value="AB_hydrolase_4_sf"/>
</dbReference>
<dbReference type="GO" id="GO:0034338">
    <property type="term" value="F:short-chain carboxylesterase activity"/>
    <property type="evidence" value="ECO:0007669"/>
    <property type="project" value="TreeGrafter"/>
</dbReference>
<dbReference type="GO" id="GO:0047372">
    <property type="term" value="F:monoacylglycerol lipase activity"/>
    <property type="evidence" value="ECO:0007669"/>
    <property type="project" value="TreeGrafter"/>
</dbReference>
<dbReference type="InterPro" id="IPR000073">
    <property type="entry name" value="AB_hydrolase_1"/>
</dbReference>
<dbReference type="RefSeq" id="WP_084069856.1">
    <property type="nucleotide sequence ID" value="NZ_FWXY01000013.1"/>
</dbReference>
<evidence type="ECO:0000313" key="5">
    <source>
        <dbReference type="Proteomes" id="UP000192418"/>
    </source>
</evidence>
<dbReference type="Pfam" id="PF00561">
    <property type="entry name" value="Abhydrolase_1"/>
    <property type="match status" value="1"/>
</dbReference>
<comment type="similarity">
    <text evidence="1">Belongs to the AB hydrolase superfamily. AB hydrolase 4 family.</text>
</comment>
<sequence length="344" mass="39097">MDYTPPWGMKNGHIQTMFASMCRKNNCKDLYQRERIDTPDGDFLDLDWAVNKSGTLVIISHGLEGNTNRPYVTGMVKAIKQMGWDALAWNYRACSETPNRYLRFYHNGATEDLSCVINHALNRGRYRKIYLVGFSLGGNLTLVHLGRDCVHPAVKKAVVFSVPCHLASSAKVLARPGNRLYMERFLRKLRKKIKVKMAMMPGKIDDKGYEQIKDFKGFDDRYTAPLHGFQDAKDYWEKCSSRQFIPHIKVPTLIISALNDPFLSPECYPVTAVLENPHVTMETPRSGGHVGFVAFNKAGEYWSEKRAMAFFKEFNEIRNMSCTPISSFQSNQVDTAGENNQDAG</sequence>
<dbReference type="PIRSF" id="PIRSF005211">
    <property type="entry name" value="Ab_hydro_YheT"/>
    <property type="match status" value="1"/>
</dbReference>
<dbReference type="AlphaFoldDB" id="A0A1W2CU96"/>
<feature type="active site" description="Charge relay system" evidence="2">
    <location>
        <position position="260"/>
    </location>
</feature>
<dbReference type="OrthoDB" id="332676at2"/>
<evidence type="ECO:0000259" key="3">
    <source>
        <dbReference type="Pfam" id="PF00561"/>
    </source>
</evidence>
<gene>
    <name evidence="4" type="ORF">SAMN02746065_113119</name>
</gene>